<evidence type="ECO:0000313" key="1">
    <source>
        <dbReference type="EMBL" id="KAA1280886.1"/>
    </source>
</evidence>
<sequence>MLTYGFLANGGILEIAHVKVYPKGHFLLLFCATDELTRPQASKRSTNLEWKTLAEQEEY</sequence>
<dbReference type="AlphaFoldDB" id="A0A6N6K7V0"/>
<gene>
    <name evidence="1" type="ORF">DXF85_01615</name>
</gene>
<protein>
    <submittedName>
        <fullName evidence="1">Uncharacterized protein</fullName>
    </submittedName>
</protein>
<name>A0A6N6K7V0_9ENTR</name>
<dbReference type="Proteomes" id="UP000468420">
    <property type="component" value="Unassembled WGS sequence"/>
</dbReference>
<reference evidence="1 2" key="1">
    <citation type="submission" date="2018-08" db="EMBL/GenBank/DDBJ databases">
        <title>Complete genomic analysis of a Citrobacter pasteurii isolated from cockles (Cerastoderma edule) containing a new chromosomic qnrB allele.</title>
        <authorList>
            <person name="Rodrigues A."/>
            <person name="Baptista T."/>
            <person name="Quesada A."/>
            <person name="Campos M.J."/>
        </authorList>
    </citation>
    <scope>NUCLEOTIDE SEQUENCE [LARGE SCALE GENOMIC DNA]</scope>
    <source>
        <strain evidence="1 2">BA18</strain>
    </source>
</reference>
<evidence type="ECO:0000313" key="2">
    <source>
        <dbReference type="Proteomes" id="UP000468420"/>
    </source>
</evidence>
<organism evidence="1 2">
    <name type="scientific">Citrobacter pasteurii</name>
    <dbReference type="NCBI Taxonomy" id="1563222"/>
    <lineage>
        <taxon>Bacteria</taxon>
        <taxon>Pseudomonadati</taxon>
        <taxon>Pseudomonadota</taxon>
        <taxon>Gammaproteobacteria</taxon>
        <taxon>Enterobacterales</taxon>
        <taxon>Enterobacteriaceae</taxon>
        <taxon>Citrobacter</taxon>
    </lineage>
</organism>
<proteinExistence type="predicted"/>
<accession>A0A6N6K7V0</accession>
<comment type="caution">
    <text evidence="1">The sequence shown here is derived from an EMBL/GenBank/DDBJ whole genome shotgun (WGS) entry which is preliminary data.</text>
</comment>
<dbReference type="EMBL" id="QRDC01000001">
    <property type="protein sequence ID" value="KAA1280886.1"/>
    <property type="molecule type" value="Genomic_DNA"/>
</dbReference>